<dbReference type="AlphaFoldDB" id="A0AAD9X7I3"/>
<dbReference type="Pfam" id="PF13456">
    <property type="entry name" value="RVT_3"/>
    <property type="match status" value="1"/>
</dbReference>
<reference evidence="2" key="1">
    <citation type="journal article" date="2023" name="Plant J.">
        <title>Genome sequences and population genomics provide insights into the demographic history, inbreeding, and mutation load of two 'living fossil' tree species of Dipteronia.</title>
        <authorList>
            <person name="Feng Y."/>
            <person name="Comes H.P."/>
            <person name="Chen J."/>
            <person name="Zhu S."/>
            <person name="Lu R."/>
            <person name="Zhang X."/>
            <person name="Li P."/>
            <person name="Qiu J."/>
            <person name="Olsen K.M."/>
            <person name="Qiu Y."/>
        </authorList>
    </citation>
    <scope>NUCLEOTIDE SEQUENCE</scope>
    <source>
        <strain evidence="2">KIB01</strain>
    </source>
</reference>
<dbReference type="InterPro" id="IPR012337">
    <property type="entry name" value="RNaseH-like_sf"/>
</dbReference>
<feature type="domain" description="RNase H type-1" evidence="1">
    <location>
        <begin position="30"/>
        <end position="151"/>
    </location>
</feature>
<dbReference type="GO" id="GO:0003676">
    <property type="term" value="F:nucleic acid binding"/>
    <property type="evidence" value="ECO:0007669"/>
    <property type="project" value="InterPro"/>
</dbReference>
<dbReference type="EMBL" id="JANJYI010000004">
    <property type="protein sequence ID" value="KAK2654361.1"/>
    <property type="molecule type" value="Genomic_DNA"/>
</dbReference>
<dbReference type="PANTHER" id="PTHR47074">
    <property type="entry name" value="BNAC02G40300D PROTEIN"/>
    <property type="match status" value="1"/>
</dbReference>
<dbReference type="InterPro" id="IPR036397">
    <property type="entry name" value="RNaseH_sf"/>
</dbReference>
<evidence type="ECO:0000313" key="2">
    <source>
        <dbReference type="EMBL" id="KAK2654361.1"/>
    </source>
</evidence>
<dbReference type="PANTHER" id="PTHR47074:SF11">
    <property type="entry name" value="REVERSE TRANSCRIPTASE-LIKE PROTEIN"/>
    <property type="match status" value="1"/>
</dbReference>
<dbReference type="CDD" id="cd06222">
    <property type="entry name" value="RNase_H_like"/>
    <property type="match status" value="1"/>
</dbReference>
<gene>
    <name evidence="2" type="ORF">Ddye_014217</name>
</gene>
<dbReference type="InterPro" id="IPR044730">
    <property type="entry name" value="RNase_H-like_dom_plant"/>
</dbReference>
<protein>
    <recommendedName>
        <fullName evidence="1">RNase H type-1 domain-containing protein</fullName>
    </recommendedName>
</protein>
<organism evidence="2 3">
    <name type="scientific">Dipteronia dyeriana</name>
    <dbReference type="NCBI Taxonomy" id="168575"/>
    <lineage>
        <taxon>Eukaryota</taxon>
        <taxon>Viridiplantae</taxon>
        <taxon>Streptophyta</taxon>
        <taxon>Embryophyta</taxon>
        <taxon>Tracheophyta</taxon>
        <taxon>Spermatophyta</taxon>
        <taxon>Magnoliopsida</taxon>
        <taxon>eudicotyledons</taxon>
        <taxon>Gunneridae</taxon>
        <taxon>Pentapetalae</taxon>
        <taxon>rosids</taxon>
        <taxon>malvids</taxon>
        <taxon>Sapindales</taxon>
        <taxon>Sapindaceae</taxon>
        <taxon>Hippocastanoideae</taxon>
        <taxon>Acereae</taxon>
        <taxon>Dipteronia</taxon>
    </lineage>
</organism>
<comment type="caution">
    <text evidence="2">The sequence shown here is derived from an EMBL/GenBank/DDBJ whole genome shotgun (WGS) entry which is preliminary data.</text>
</comment>
<dbReference type="Proteomes" id="UP001280121">
    <property type="component" value="Unassembled WGS sequence"/>
</dbReference>
<keyword evidence="3" id="KW-1185">Reference proteome</keyword>
<evidence type="ECO:0000259" key="1">
    <source>
        <dbReference type="Pfam" id="PF13456"/>
    </source>
</evidence>
<dbReference type="Gene3D" id="3.30.420.10">
    <property type="entry name" value="Ribonuclease H-like superfamily/Ribonuclease H"/>
    <property type="match status" value="1"/>
</dbReference>
<proteinExistence type="predicted"/>
<sequence>MRPLRREGVVHVVPRDVKWQPPTEGHYKVNCDASLDVQNQVVGIGLIICDSFGLVMAAAAQRIRASYSPLIAEVVAVLHGVDFAVNTGLWPLLIETDALRVVNMVKTGSASAVGIGLVVGDVIAHLRNSSGVSVMFVSGKANYVAHTISKLALGLTEDRFWIEEHRLCVERYILDEYPG</sequence>
<dbReference type="InterPro" id="IPR052929">
    <property type="entry name" value="RNase_H-like_EbsB-rel"/>
</dbReference>
<name>A0AAD9X7I3_9ROSI</name>
<dbReference type="GO" id="GO:0004523">
    <property type="term" value="F:RNA-DNA hybrid ribonuclease activity"/>
    <property type="evidence" value="ECO:0007669"/>
    <property type="project" value="InterPro"/>
</dbReference>
<accession>A0AAD9X7I3</accession>
<dbReference type="SUPFAM" id="SSF53098">
    <property type="entry name" value="Ribonuclease H-like"/>
    <property type="match status" value="1"/>
</dbReference>
<dbReference type="InterPro" id="IPR002156">
    <property type="entry name" value="RNaseH_domain"/>
</dbReference>
<evidence type="ECO:0000313" key="3">
    <source>
        <dbReference type="Proteomes" id="UP001280121"/>
    </source>
</evidence>